<name>A0ABT6UDR0_9GAMM</name>
<protein>
    <submittedName>
        <fullName evidence="1">Uncharacterized protein</fullName>
    </submittedName>
</protein>
<dbReference type="RefSeq" id="WP_282679582.1">
    <property type="nucleotide sequence ID" value="NZ_CP106875.1"/>
</dbReference>
<accession>A0ABT6UDR0</accession>
<organism evidence="1 2">
    <name type="scientific">Shewanella xiamenensis</name>
    <dbReference type="NCBI Taxonomy" id="332186"/>
    <lineage>
        <taxon>Bacteria</taxon>
        <taxon>Pseudomonadati</taxon>
        <taxon>Pseudomonadota</taxon>
        <taxon>Gammaproteobacteria</taxon>
        <taxon>Alteromonadales</taxon>
        <taxon>Shewanellaceae</taxon>
        <taxon>Shewanella</taxon>
    </lineage>
</organism>
<comment type="caution">
    <text evidence="1">The sequence shown here is derived from an EMBL/GenBank/DDBJ whole genome shotgun (WGS) entry which is preliminary data.</text>
</comment>
<dbReference type="Proteomes" id="UP001159075">
    <property type="component" value="Unassembled WGS sequence"/>
</dbReference>
<evidence type="ECO:0000313" key="1">
    <source>
        <dbReference type="EMBL" id="MDI5832611.1"/>
    </source>
</evidence>
<proteinExistence type="predicted"/>
<dbReference type="EMBL" id="JAOTLW010000013">
    <property type="protein sequence ID" value="MDI5832611.1"/>
    <property type="molecule type" value="Genomic_DNA"/>
</dbReference>
<evidence type="ECO:0000313" key="2">
    <source>
        <dbReference type="Proteomes" id="UP001159075"/>
    </source>
</evidence>
<sequence>MVDIDSNKLGDFSSGSIFIKNNCDSIKNQTIREFYDSRVSSLKNLNVVEQRIAIHNLIIYLKDCHALDYLAVDLGLKIISQMIDSKNKMGSDDLAGALSHILCSISSKNVISDFCRFLKDYNSILFELTLVRCATHHRSLDVFNTAVLEDIIHPVKNRILDPILDSFCNTPADSANYHNLCKIISLLIENNFVVADKINLEHWYIPYTEVTSAKGYIPSPYIYINFGFYLINSLSAGDIFKAALVKYSKNCELIIFIYIIDEVMSLWGEKEVIRKLSLQDSCRINEGRSNRRSVSDVALIFGPVLKNTPLRNFSVREGDTEALILMFLLISSDTILNDKINEVANGVSSVIGNERFDELFNFGFKLLSKSQLMDGYTNYLRENFKVIFQDGLLGHVQSKLS</sequence>
<gene>
    <name evidence="1" type="ORF">ODY93_13610</name>
</gene>
<keyword evidence="2" id="KW-1185">Reference proteome</keyword>
<reference evidence="1 2" key="1">
    <citation type="submission" date="2022-09" db="EMBL/GenBank/DDBJ databases">
        <title>The outer-membrane cytochrome OmcA is essential for infection of Shewanella oneidensis by a zebrafish-associated bacteriophage.</title>
        <authorList>
            <person name="Grenfell A.W."/>
            <person name="Intile P."/>
            <person name="Mcfarlane J."/>
            <person name="Leung D."/>
            <person name="Abdalla K."/>
            <person name="Wold M."/>
            <person name="Kees E."/>
            <person name="Gralnick J."/>
        </authorList>
    </citation>
    <scope>NUCLEOTIDE SEQUENCE [LARGE SCALE GENOMIC DNA]</scope>
    <source>
        <strain evidence="1 2">NF-5</strain>
    </source>
</reference>